<dbReference type="EMBL" id="JAEUBG010000760">
    <property type="protein sequence ID" value="KAH3687538.1"/>
    <property type="molecule type" value="Genomic_DNA"/>
</dbReference>
<gene>
    <name evidence="2" type="ORF">WICPIJ_001472</name>
</gene>
<feature type="compositionally biased region" description="Basic residues" evidence="1">
    <location>
        <begin position="58"/>
        <end position="67"/>
    </location>
</feature>
<reference evidence="2" key="2">
    <citation type="submission" date="2021-01" db="EMBL/GenBank/DDBJ databases">
        <authorList>
            <person name="Schikora-Tamarit M.A."/>
        </authorList>
    </citation>
    <scope>NUCLEOTIDE SEQUENCE</scope>
    <source>
        <strain evidence="2">CBS2887</strain>
    </source>
</reference>
<proteinExistence type="predicted"/>
<feature type="compositionally biased region" description="Polar residues" evidence="1">
    <location>
        <begin position="48"/>
        <end position="57"/>
    </location>
</feature>
<feature type="region of interest" description="Disordered" evidence="1">
    <location>
        <begin position="1"/>
        <end position="85"/>
    </location>
</feature>
<reference evidence="2" key="1">
    <citation type="journal article" date="2021" name="Open Biol.">
        <title>Shared evolutionary footprints suggest mitochondrial oxidative damage underlies multiple complex I losses in fungi.</title>
        <authorList>
            <person name="Schikora-Tamarit M.A."/>
            <person name="Marcet-Houben M."/>
            <person name="Nosek J."/>
            <person name="Gabaldon T."/>
        </authorList>
    </citation>
    <scope>NUCLEOTIDE SEQUENCE</scope>
    <source>
        <strain evidence="2">CBS2887</strain>
    </source>
</reference>
<name>A0A9P8QBJ9_WICPI</name>
<comment type="caution">
    <text evidence="2">The sequence shown here is derived from an EMBL/GenBank/DDBJ whole genome shotgun (WGS) entry which is preliminary data.</text>
</comment>
<accession>A0A9P8QBJ9</accession>
<organism evidence="2 3">
    <name type="scientific">Wickerhamomyces pijperi</name>
    <name type="common">Yeast</name>
    <name type="synonym">Pichia pijperi</name>
    <dbReference type="NCBI Taxonomy" id="599730"/>
    <lineage>
        <taxon>Eukaryota</taxon>
        <taxon>Fungi</taxon>
        <taxon>Dikarya</taxon>
        <taxon>Ascomycota</taxon>
        <taxon>Saccharomycotina</taxon>
        <taxon>Saccharomycetes</taxon>
        <taxon>Phaffomycetales</taxon>
        <taxon>Wickerhamomycetaceae</taxon>
        <taxon>Wickerhamomyces</taxon>
    </lineage>
</organism>
<sequence length="171" mass="19391">MERSPLQVRKTANQDNIPRHTLKSHQVNPSDQERKDVEELSYSKKRQPSTPLTPSRHTYSKTVKKPNNRPSMDSLEATGGSVLLGPPVITTITSSNEQDTDVHMKEQGSPEFKGRNSDAGILRGKNLDVTQGIFNTFEYKLQKQLIIDNRENQRLRDTLVFAALEREFSSV</sequence>
<keyword evidence="3" id="KW-1185">Reference proteome</keyword>
<dbReference type="AlphaFoldDB" id="A0A9P8QBJ9"/>
<evidence type="ECO:0000313" key="3">
    <source>
        <dbReference type="Proteomes" id="UP000774326"/>
    </source>
</evidence>
<evidence type="ECO:0000313" key="2">
    <source>
        <dbReference type="EMBL" id="KAH3687538.1"/>
    </source>
</evidence>
<dbReference type="Proteomes" id="UP000774326">
    <property type="component" value="Unassembled WGS sequence"/>
</dbReference>
<protein>
    <submittedName>
        <fullName evidence="2">Uncharacterized protein</fullName>
    </submittedName>
</protein>
<evidence type="ECO:0000256" key="1">
    <source>
        <dbReference type="SAM" id="MobiDB-lite"/>
    </source>
</evidence>
<feature type="compositionally biased region" description="Basic and acidic residues" evidence="1">
    <location>
        <begin position="31"/>
        <end position="42"/>
    </location>
</feature>